<feature type="compositionally biased region" description="Polar residues" evidence="3">
    <location>
        <begin position="512"/>
        <end position="521"/>
    </location>
</feature>
<protein>
    <submittedName>
        <fullName evidence="5">ZYBA0S06-04500g1_1</fullName>
    </submittedName>
</protein>
<feature type="compositionally biased region" description="Polar residues" evidence="3">
    <location>
        <begin position="238"/>
        <end position="248"/>
    </location>
</feature>
<dbReference type="GO" id="GO:0007120">
    <property type="term" value="P:axial cellular bud site selection"/>
    <property type="evidence" value="ECO:0007669"/>
    <property type="project" value="TreeGrafter"/>
</dbReference>
<feature type="region of interest" description="Disordered" evidence="3">
    <location>
        <begin position="1148"/>
        <end position="1179"/>
    </location>
</feature>
<evidence type="ECO:0000256" key="2">
    <source>
        <dbReference type="ARBA" id="ARBA00023306"/>
    </source>
</evidence>
<feature type="region of interest" description="Disordered" evidence="3">
    <location>
        <begin position="557"/>
        <end position="598"/>
    </location>
</feature>
<accession>A0A8J2T883</accession>
<dbReference type="Gene3D" id="2.30.29.30">
    <property type="entry name" value="Pleckstrin-homology domain (PH domain)/Phosphotyrosine-binding domain (PTB)"/>
    <property type="match status" value="1"/>
</dbReference>
<gene>
    <name evidence="5" type="ORF">BN860_04500g</name>
</gene>
<evidence type="ECO:0000313" key="6">
    <source>
        <dbReference type="Proteomes" id="UP000019375"/>
    </source>
</evidence>
<reference evidence="6" key="1">
    <citation type="journal article" date="2013" name="Genome Announc.">
        <title>Genome sequence of the food spoilage yeast Zygosaccharomyces bailii CLIB 213(T).</title>
        <authorList>
            <person name="Galeote V."/>
            <person name="Bigey F."/>
            <person name="Devillers H."/>
            <person name="Neuveglise C."/>
            <person name="Dequin S."/>
        </authorList>
    </citation>
    <scope>NUCLEOTIDE SEQUENCE [LARGE SCALE GENOMIC DNA]</scope>
    <source>
        <strain evidence="6">CLIB 213 / ATCC 58445 / CBS 680 / CCRC 21525 / NBRC 1098 / NCYC 1416 / NRRL Y-2227</strain>
    </source>
</reference>
<feature type="region of interest" description="Disordered" evidence="3">
    <location>
        <begin position="491"/>
        <end position="537"/>
    </location>
</feature>
<keyword evidence="6" id="KW-1185">Reference proteome</keyword>
<keyword evidence="1" id="KW-0132">Cell division</keyword>
<feature type="domain" description="PH" evidence="4">
    <location>
        <begin position="1461"/>
        <end position="1571"/>
    </location>
</feature>
<dbReference type="InterPro" id="IPR052007">
    <property type="entry name" value="Bud4"/>
</dbReference>
<feature type="region of interest" description="Disordered" evidence="3">
    <location>
        <begin position="756"/>
        <end position="799"/>
    </location>
</feature>
<feature type="compositionally biased region" description="Basic and acidic residues" evidence="3">
    <location>
        <begin position="572"/>
        <end position="583"/>
    </location>
</feature>
<evidence type="ECO:0000259" key="4">
    <source>
        <dbReference type="PROSITE" id="PS50003"/>
    </source>
</evidence>
<dbReference type="EMBL" id="HG316459">
    <property type="protein sequence ID" value="CDF90263.1"/>
    <property type="molecule type" value="Genomic_DNA"/>
</dbReference>
<keyword evidence="2" id="KW-0131">Cell cycle</keyword>
<dbReference type="GO" id="GO:0000142">
    <property type="term" value="C:cellular bud neck contractile ring"/>
    <property type="evidence" value="ECO:0007669"/>
    <property type="project" value="TreeGrafter"/>
</dbReference>
<evidence type="ECO:0000256" key="3">
    <source>
        <dbReference type="SAM" id="MobiDB-lite"/>
    </source>
</evidence>
<feature type="region of interest" description="Disordered" evidence="3">
    <location>
        <begin position="845"/>
        <end position="883"/>
    </location>
</feature>
<dbReference type="PROSITE" id="PS50003">
    <property type="entry name" value="PH_DOMAIN"/>
    <property type="match status" value="1"/>
</dbReference>
<dbReference type="OrthoDB" id="2123378at2759"/>
<feature type="compositionally biased region" description="Low complexity" evidence="3">
    <location>
        <begin position="558"/>
        <end position="571"/>
    </location>
</feature>
<organism evidence="5 6">
    <name type="scientific">Zygosaccharomyces bailii (strain CLIB 213 / ATCC 58445 / CBS 680 / BCRC 21525 / NBRC 1098 / NCYC 1416 / NRRL Y-2227)</name>
    <dbReference type="NCBI Taxonomy" id="1333698"/>
    <lineage>
        <taxon>Eukaryota</taxon>
        <taxon>Fungi</taxon>
        <taxon>Dikarya</taxon>
        <taxon>Ascomycota</taxon>
        <taxon>Saccharomycotina</taxon>
        <taxon>Saccharomycetes</taxon>
        <taxon>Saccharomycetales</taxon>
        <taxon>Saccharomycetaceae</taxon>
        <taxon>Zygosaccharomyces</taxon>
    </lineage>
</organism>
<dbReference type="InterPro" id="IPR001849">
    <property type="entry name" value="PH_domain"/>
</dbReference>
<dbReference type="Proteomes" id="UP000019375">
    <property type="component" value="Unassembled WGS sequence"/>
</dbReference>
<sequence length="1592" mass="179430">MTLNGSMDSLLKEIDDEMEQAAAPDWKLPLHDIGDETMEMLVTHNTMENRHLGIEKHNSRKIIGSKTSSPSKKSVGFSDGVELHEYSTGPEETNQEEDFNTVETRWRRSRPTKLAPLPSTPMMEEPEAESEHEEEPQLTIGELRQHSVTDMGERLSQVLDSKPNMYKLKLMAEEVDNRATQPEEDTRREVFNFTLQPTPPLAPDGSNYNTPSQLTQFEEPQSQQEEEDEKDYETQPENLAQSPSKIPLTNTVSINNFNLDNVNGYLTTRVSSGSSYAESASDLETTTGHDGFKLLEYSSDIPLELQYQSRNTDKYRFGPSKITNHPNASTAYSLATEYESARETPNSSVTDLTSEIRDMSVENLGIPGGLRESSPGFNDSSDSELQQGDDTLREEDLKNKNPALPDLPVEEIVDTEKHISVDSIEGQVQTEIDDQDESRNGIEYAGLHDFSSSYGSLHAKNEDDTVNSKEERFRQSGLYDISSSYGSLHADQEDELADENKESIRQTELHDISSSYESSHAGQEDATPDDSDGVHPQAEWSHLTEDLNASVDAAENLGVSGSGSQESQESFESVKQRKMEKTPPLKARGANIPPLVPSVEPEPIFNEDPFEEIFDTSGDSFDLTRSVKPSDYISIWHNQAGSLKSNSPVFSTNSQFSHRSVSTESSTASIGRNNFKFKSRIISRCKYYNPDSRMIIPSDSEDDDDVIYVVDHAMDPKRRNTLISKQARNNIRQNKKMNPIRAAAVNLHSQEFMKQEEDTPFENYPPTLAPSETLQSVAPPLEGRDSDETPEMDQSQKREKRLVSEIYEFGSYEHLAAIANFDAEHERLVLKNEDSVPCIEEVKEESCSPIIPSSPPKDTPPTTVPPRNEHRNKSLPVLSPPPRNINRKIQTLAPSPTITKNVKVATLPSEIKEQDVLARESFVNEFESPPAPLIKHRSPRRYSSSSSRSQENIAAQIPVSNALDVSPCLPGEKLDEDFGTFLETLSRDDRSVQNSVKTKEGGYNIWNEEFDLTNAATRKSSIPSEVLTKLLETESAVEDPDDDQSENSDSSQRYIKTPTDDVCIGRGLSVNGLEAVVSNGEASERNSVLFDEFHDPSIYKTPNHSPIRRTHVESPFKPISPSKTPKAAKGTEKLEEAHVDMNKALITPRSTESELELEPDSKLEPISQAGTRSTAQEEGEYEISELSSIRHNLKALQPQDGLPDKPLSSGQKMVEQKAPGEISQGKEISEDTEFPDAGNLYFKLKSISGIKLRGVKRHKAQYAIEFDNGKNVAQTPWEPIIDGTLKLNKEFEMILDRNPKHRSKVVITLKCRYEKIRYEPVVEEIVEKVPVISKKKLFGKRKEQYEYQKKYIQKPPKQDDWDFIFARDGSFGRCELVLDEDFLDHARFQCQSISLDLKNEWARQPGAPHKKPHQLPRKPPHFIGQLKIDTCYLARSSALEKFPKTLGIARGIMSKYKEQQNISMEGYLFQNGGDVSENTTRRFFKLKGNQLTGYHEVTRKAKIIINLLKVVEVVGPSDDSSFSELELKKQQNGFQGCFHLVFANGESITFDTEFSTDEKYDWFRKVKRVVDLNKSHQPWVKAFYENSIIRDE</sequence>
<feature type="compositionally biased region" description="Acidic residues" evidence="3">
    <location>
        <begin position="1035"/>
        <end position="1046"/>
    </location>
</feature>
<feature type="region of interest" description="Disordered" evidence="3">
    <location>
        <begin position="1034"/>
        <end position="1054"/>
    </location>
</feature>
<feature type="region of interest" description="Disordered" evidence="3">
    <location>
        <begin position="1197"/>
        <end position="1229"/>
    </location>
</feature>
<dbReference type="GO" id="GO:0097271">
    <property type="term" value="P:protein localization to bud neck"/>
    <property type="evidence" value="ECO:0007669"/>
    <property type="project" value="TreeGrafter"/>
</dbReference>
<feature type="region of interest" description="Disordered" evidence="3">
    <location>
        <begin position="364"/>
        <end position="389"/>
    </location>
</feature>
<feature type="compositionally biased region" description="Acidic residues" evidence="3">
    <location>
        <begin position="124"/>
        <end position="136"/>
    </location>
</feature>
<dbReference type="Pfam" id="PF00169">
    <property type="entry name" value="PH"/>
    <property type="match status" value="1"/>
</dbReference>
<feature type="region of interest" description="Disordered" evidence="3">
    <location>
        <begin position="1100"/>
        <end position="1132"/>
    </location>
</feature>
<feature type="region of interest" description="Disordered" evidence="3">
    <location>
        <begin position="195"/>
        <end position="248"/>
    </location>
</feature>
<feature type="compositionally biased region" description="Pro residues" evidence="3">
    <location>
        <begin position="852"/>
        <end position="864"/>
    </location>
</feature>
<proteinExistence type="predicted"/>
<dbReference type="SMART" id="SM00233">
    <property type="entry name" value="PH"/>
    <property type="match status" value="1"/>
</dbReference>
<name>A0A8J2T883_ZYGB2</name>
<feature type="region of interest" description="Disordered" evidence="3">
    <location>
        <begin position="85"/>
        <end position="138"/>
    </location>
</feature>
<evidence type="ECO:0000313" key="5">
    <source>
        <dbReference type="EMBL" id="CDF90263.1"/>
    </source>
</evidence>
<feature type="region of interest" description="Disordered" evidence="3">
    <location>
        <begin position="929"/>
        <end position="949"/>
    </location>
</feature>
<dbReference type="CDD" id="cd13278">
    <property type="entry name" value="PH_Bud4"/>
    <property type="match status" value="1"/>
</dbReference>
<feature type="compositionally biased region" description="Polar residues" evidence="3">
    <location>
        <begin position="375"/>
        <end position="389"/>
    </location>
</feature>
<dbReference type="GO" id="GO:0005525">
    <property type="term" value="F:GTP binding"/>
    <property type="evidence" value="ECO:0007669"/>
    <property type="project" value="TreeGrafter"/>
</dbReference>
<dbReference type="PANTHER" id="PTHR36100:SF1">
    <property type="entry name" value="BUD SITE SELECTION PROTEIN 4"/>
    <property type="match status" value="1"/>
</dbReference>
<dbReference type="PANTHER" id="PTHR36100">
    <property type="entry name" value="BUD SITE SELECTION PROTEIN 4"/>
    <property type="match status" value="1"/>
</dbReference>
<evidence type="ECO:0000256" key="1">
    <source>
        <dbReference type="ARBA" id="ARBA00022618"/>
    </source>
</evidence>
<feature type="compositionally biased region" description="Basic and acidic residues" evidence="3">
    <location>
        <begin position="498"/>
        <end position="511"/>
    </location>
</feature>
<dbReference type="InterPro" id="IPR011993">
    <property type="entry name" value="PH-like_dom_sf"/>
</dbReference>
<dbReference type="SUPFAM" id="SSF50729">
    <property type="entry name" value="PH domain-like"/>
    <property type="match status" value="1"/>
</dbReference>